<evidence type="ECO:0000256" key="13">
    <source>
        <dbReference type="ARBA" id="ARBA00023075"/>
    </source>
</evidence>
<keyword evidence="9" id="KW-1278">Translocase</keyword>
<dbReference type="InterPro" id="IPR010934">
    <property type="entry name" value="NADH_DH_su5_C"/>
</dbReference>
<comment type="subcellular location">
    <subcellularLocation>
        <location evidence="2">Mitochondrion inner membrane</location>
        <topology evidence="2">Multi-pass membrane protein</topology>
    </subcellularLocation>
</comment>
<keyword evidence="10" id="KW-0249">Electron transport</keyword>
<evidence type="ECO:0000256" key="5">
    <source>
        <dbReference type="ARBA" id="ARBA00022448"/>
    </source>
</evidence>
<feature type="transmembrane region" description="Helical" evidence="17">
    <location>
        <begin position="322"/>
        <end position="349"/>
    </location>
</feature>
<keyword evidence="13 17" id="KW-0830">Ubiquinone</keyword>
<keyword evidence="8" id="KW-0999">Mitochondrion inner membrane</keyword>
<evidence type="ECO:0000256" key="6">
    <source>
        <dbReference type="ARBA" id="ARBA00022660"/>
    </source>
</evidence>
<keyword evidence="21" id="KW-0560">Oxidoreductase</keyword>
<dbReference type="GO" id="GO:0003954">
    <property type="term" value="F:NADH dehydrogenase activity"/>
    <property type="evidence" value="ECO:0007669"/>
    <property type="project" value="TreeGrafter"/>
</dbReference>
<dbReference type="PANTHER" id="PTHR42829:SF2">
    <property type="entry name" value="NADH-UBIQUINONE OXIDOREDUCTASE CHAIN 5"/>
    <property type="match status" value="1"/>
</dbReference>
<evidence type="ECO:0000256" key="1">
    <source>
        <dbReference type="ARBA" id="ARBA00003257"/>
    </source>
</evidence>
<comment type="catalytic activity">
    <reaction evidence="16 17">
        <text>a ubiquinone + NADH + 5 H(+)(in) = a ubiquinol + NAD(+) + 4 H(+)(out)</text>
        <dbReference type="Rhea" id="RHEA:29091"/>
        <dbReference type="Rhea" id="RHEA-COMP:9565"/>
        <dbReference type="Rhea" id="RHEA-COMP:9566"/>
        <dbReference type="ChEBI" id="CHEBI:15378"/>
        <dbReference type="ChEBI" id="CHEBI:16389"/>
        <dbReference type="ChEBI" id="CHEBI:17976"/>
        <dbReference type="ChEBI" id="CHEBI:57540"/>
        <dbReference type="ChEBI" id="CHEBI:57945"/>
        <dbReference type="EC" id="7.1.1.2"/>
    </reaction>
</comment>
<accession>Q6SKY5</accession>
<keyword evidence="6" id="KW-0679">Respiratory chain</keyword>
<comment type="similarity">
    <text evidence="17">Belongs to the complex I subunit 5 family.</text>
</comment>
<dbReference type="GO" id="GO:0008137">
    <property type="term" value="F:NADH dehydrogenase (ubiquinone) activity"/>
    <property type="evidence" value="ECO:0007669"/>
    <property type="project" value="UniProtKB-EC"/>
</dbReference>
<comment type="function">
    <text evidence="17">Core subunit of the mitochondrial membrane respiratory chain NADH dehydrogenase (Complex I) which catalyzes electron transfer from NADH through the respiratory chain, using ubiquinone as an electron acceptor. Essential for the catalytic activity and assembly of complex I.</text>
</comment>
<keyword evidence="5 17" id="KW-0813">Transport</keyword>
<evidence type="ECO:0000256" key="12">
    <source>
        <dbReference type="ARBA" id="ARBA00023027"/>
    </source>
</evidence>
<dbReference type="EC" id="7.1.1.2" evidence="3 17"/>
<feature type="transmembrane region" description="Helical" evidence="17">
    <location>
        <begin position="546"/>
        <end position="563"/>
    </location>
</feature>
<evidence type="ECO:0000256" key="9">
    <source>
        <dbReference type="ARBA" id="ARBA00022967"/>
    </source>
</evidence>
<feature type="transmembrane region" description="Helical" evidence="17">
    <location>
        <begin position="288"/>
        <end position="310"/>
    </location>
</feature>
<feature type="transmembrane region" description="Helical" evidence="17">
    <location>
        <begin position="369"/>
        <end position="394"/>
    </location>
</feature>
<evidence type="ECO:0000256" key="10">
    <source>
        <dbReference type="ARBA" id="ARBA00022982"/>
    </source>
</evidence>
<organism evidence="21">
    <name type="scientific">Xibalbanus tulumensis</name>
    <name type="common">Blind cave remipede</name>
    <name type="synonym">Speleonectes tulumensis</name>
    <dbReference type="NCBI Taxonomy" id="1519145"/>
    <lineage>
        <taxon>Eukaryota</taxon>
        <taxon>Metazoa</taxon>
        <taxon>Ecdysozoa</taxon>
        <taxon>Arthropoda</taxon>
        <taxon>Crustacea</taxon>
        <taxon>Remipedia</taxon>
        <taxon>Nectiopoda</taxon>
        <taxon>Speleonectidae</taxon>
        <taxon>Xibalbanus</taxon>
    </lineage>
</organism>
<evidence type="ECO:0000259" key="20">
    <source>
        <dbReference type="Pfam" id="PF06455"/>
    </source>
</evidence>
<evidence type="ECO:0000256" key="14">
    <source>
        <dbReference type="ARBA" id="ARBA00023128"/>
    </source>
</evidence>
<keyword evidence="12 17" id="KW-0520">NAD</keyword>
<dbReference type="InterPro" id="IPR001750">
    <property type="entry name" value="ND/Mrp_TM"/>
</dbReference>
<evidence type="ECO:0000256" key="16">
    <source>
        <dbReference type="ARBA" id="ARBA00049551"/>
    </source>
</evidence>
<evidence type="ECO:0000256" key="2">
    <source>
        <dbReference type="ARBA" id="ARBA00004448"/>
    </source>
</evidence>
<dbReference type="Pfam" id="PF00662">
    <property type="entry name" value="Proton_antipo_N"/>
    <property type="match status" value="1"/>
</dbReference>
<feature type="domain" description="NADH:quinone oxidoreductase/Mrp antiporter transmembrane" evidence="18">
    <location>
        <begin position="98"/>
        <end position="374"/>
    </location>
</feature>
<evidence type="ECO:0000259" key="18">
    <source>
        <dbReference type="Pfam" id="PF00361"/>
    </source>
</evidence>
<proteinExistence type="inferred from homology"/>
<feature type="transmembrane region" description="Helical" evidence="17">
    <location>
        <begin position="143"/>
        <end position="161"/>
    </location>
</feature>
<feature type="transmembrane region" description="Helical" evidence="17">
    <location>
        <begin position="173"/>
        <end position="197"/>
    </location>
</feature>
<keyword evidence="11 17" id="KW-1133">Transmembrane helix</keyword>
<evidence type="ECO:0000256" key="15">
    <source>
        <dbReference type="ARBA" id="ARBA00023136"/>
    </source>
</evidence>
<evidence type="ECO:0000313" key="21">
    <source>
        <dbReference type="EMBL" id="AAS00888.1"/>
    </source>
</evidence>
<evidence type="ECO:0000256" key="11">
    <source>
        <dbReference type="ARBA" id="ARBA00022989"/>
    </source>
</evidence>
<evidence type="ECO:0000256" key="4">
    <source>
        <dbReference type="ARBA" id="ARBA00021096"/>
    </source>
</evidence>
<evidence type="ECO:0000256" key="3">
    <source>
        <dbReference type="ARBA" id="ARBA00012944"/>
    </source>
</evidence>
<feature type="transmembrane region" description="Helical" evidence="17">
    <location>
        <begin position="7"/>
        <end position="28"/>
    </location>
</feature>
<comment type="function">
    <text evidence="1">Core subunit of the mitochondrial membrane respiratory chain NADH dehydrogenase (Complex I) that is believed to belong to the minimal assembly required for catalysis. Complex I functions in the transfer of electrons from NADH to the respiratory chain. The immediate electron acceptor for the enzyme is believed to be ubiquinone.</text>
</comment>
<sequence>MMVFLILISLVGFVLGLVFFMFNYTYIIEWVILDVYGLFIVASFLFDWMSLVFLSVVGYISSCIMLYSVYYMSGDTSNNRFIMLVFMFVVSMFLLVMSPNLISILLGWDGLGLVSYLLIVYYQNSSSSSAGMFTAMCNRVGDVFILLAISWMVNYGSWGFLYYTKYMLGFPDFFLVSVFIMIASITSSAQIPFCAWLPAAMAAPTPVSALVHSSTLVTAGVYLLIRFSSSIFYYKLNDLLLIISLITMFLSGLGANFEYDIKKIVALSTLSQLGFMIFIMSVGGVELAFFHLLVHALFKALLFMGVGVLIHNAGEAQDIRMYGCMGSYFPFTSSCVLISVLSMCGVPFMSGFYSSDLILEYSVMGGPSLMIYLILFFCIGLTVCYSFRFIYWVFCGNFMGSPLFSFNEYSMEMMISMLMLVVFSVFGGSALGWSILSVPYFVCISMFLSVLVMCVLFFGMWVGYLFLNFRDNYVAFNYIKVNAFFGTLWFMKYLTSSGMIYFPFNLGGGLFKVSDLGWFEKYGGQGLYMGFYNGFGFIRYIQENGVGVYFVFFVFWVVLYFFLL</sequence>
<feature type="transmembrane region" description="Helical" evidence="17">
    <location>
        <begin position="439"/>
        <end position="467"/>
    </location>
</feature>
<feature type="transmembrane region" description="Helical" evidence="17">
    <location>
        <begin position="48"/>
        <end position="69"/>
    </location>
</feature>
<reference evidence="21" key="1">
    <citation type="journal article" date="2004" name="Proc. R. Soc. B">
        <title>Phylogenetic position of the Pentastomida and [pan]crustacean relationships.</title>
        <authorList>
            <person name="Lavrov D.V."/>
            <person name="Brown W.M."/>
            <person name="Boore J.L."/>
        </authorList>
    </citation>
    <scope>NUCLEOTIDE SEQUENCE</scope>
</reference>
<dbReference type="InterPro" id="IPR001516">
    <property type="entry name" value="Proton_antipo_N"/>
</dbReference>
<feature type="domain" description="NADH-Ubiquinone oxidoreductase (complex I) chain 5 N-terminal" evidence="19">
    <location>
        <begin position="37"/>
        <end position="81"/>
    </location>
</feature>
<dbReference type="PRINTS" id="PR01434">
    <property type="entry name" value="NADHDHGNASE5"/>
</dbReference>
<dbReference type="GO" id="GO:0042773">
    <property type="term" value="P:ATP synthesis coupled electron transport"/>
    <property type="evidence" value="ECO:0007669"/>
    <property type="project" value="InterPro"/>
</dbReference>
<feature type="transmembrane region" description="Helical" evidence="17">
    <location>
        <begin position="239"/>
        <end position="257"/>
    </location>
</feature>
<dbReference type="InterPro" id="IPR003945">
    <property type="entry name" value="NU5C-like"/>
</dbReference>
<keyword evidence="15 17" id="KW-0472">Membrane</keyword>
<keyword evidence="7 17" id="KW-0812">Transmembrane</keyword>
<geneLocation type="mitochondrion" evidence="21"/>
<dbReference type="Pfam" id="PF06455">
    <property type="entry name" value="NADH5_C"/>
    <property type="match status" value="1"/>
</dbReference>
<feature type="transmembrane region" description="Helical" evidence="17">
    <location>
        <begin position="522"/>
        <end position="541"/>
    </location>
</feature>
<keyword evidence="14 17" id="KW-0496">Mitochondrion</keyword>
<dbReference type="PANTHER" id="PTHR42829">
    <property type="entry name" value="NADH-UBIQUINONE OXIDOREDUCTASE CHAIN 5"/>
    <property type="match status" value="1"/>
</dbReference>
<gene>
    <name evidence="21" type="primary">nad5</name>
</gene>
<evidence type="ECO:0000259" key="19">
    <source>
        <dbReference type="Pfam" id="PF00662"/>
    </source>
</evidence>
<feature type="domain" description="NADH dehydrogenase subunit 5 C-terminal" evidence="20">
    <location>
        <begin position="385"/>
        <end position="563"/>
    </location>
</feature>
<evidence type="ECO:0000256" key="7">
    <source>
        <dbReference type="ARBA" id="ARBA00022692"/>
    </source>
</evidence>
<feature type="transmembrane region" description="Helical" evidence="17">
    <location>
        <begin position="81"/>
        <end position="98"/>
    </location>
</feature>
<dbReference type="GO" id="GO:0015990">
    <property type="term" value="P:electron transport coupled proton transport"/>
    <property type="evidence" value="ECO:0007669"/>
    <property type="project" value="TreeGrafter"/>
</dbReference>
<protein>
    <recommendedName>
        <fullName evidence="4 17">NADH-ubiquinone oxidoreductase chain 5</fullName>
        <ecNumber evidence="3 17">7.1.1.2</ecNumber>
    </recommendedName>
</protein>
<name>Q6SKY5_XIBTU</name>
<feature type="transmembrane region" description="Helical" evidence="17">
    <location>
        <begin position="415"/>
        <end position="433"/>
    </location>
</feature>
<dbReference type="GO" id="GO:0005743">
    <property type="term" value="C:mitochondrial inner membrane"/>
    <property type="evidence" value="ECO:0007669"/>
    <property type="project" value="UniProtKB-SubCell"/>
</dbReference>
<evidence type="ECO:0000256" key="17">
    <source>
        <dbReference type="RuleBase" id="RU003404"/>
    </source>
</evidence>
<feature type="transmembrane region" description="Helical" evidence="17">
    <location>
        <begin position="104"/>
        <end position="122"/>
    </location>
</feature>
<dbReference type="EMBL" id="AY456190">
    <property type="protein sequence ID" value="AAS00888.1"/>
    <property type="molecule type" value="Genomic_DNA"/>
</dbReference>
<evidence type="ECO:0000256" key="8">
    <source>
        <dbReference type="ARBA" id="ARBA00022792"/>
    </source>
</evidence>
<dbReference type="AlphaFoldDB" id="Q6SKY5"/>
<feature type="transmembrane region" description="Helical" evidence="17">
    <location>
        <begin position="209"/>
        <end position="233"/>
    </location>
</feature>
<feature type="transmembrane region" description="Helical" evidence="17">
    <location>
        <begin position="479"/>
        <end position="502"/>
    </location>
</feature>
<feature type="transmembrane region" description="Helical" evidence="17">
    <location>
        <begin position="264"/>
        <end position="282"/>
    </location>
</feature>
<dbReference type="Pfam" id="PF00361">
    <property type="entry name" value="Proton_antipo_M"/>
    <property type="match status" value="1"/>
</dbReference>